<sequence length="670" mass="76675">MWLKALPKNNKKCVCKVCNTEILCGKSELLKHAESKKHLKNMSAVNSSSRISSFFSTNNTPKHQNAVKSAEIRLSIFFAEHNVATHTIYHLMPLLKDIFPDSKVCQDIQLGRTKCTEIIKNIVGNYETNLLVKDLRDTSFSVLVDETTDISAKKSMCVLVRYTKQFKVVTQLLELVQLNAADCSAVELYNFLKNCFNKHEIPIANIVGVASDGANVMVGKNNSLFSHLKSEVPDIILMRCICHSSALVAGCAELPSSVENLIRSISTYISGSAKRCAILQEIQEFMQLETTKILNLSTTRWLSRHACIVRILDNWEAIKHFFTLAVFEDKLKSAEDILNKMQDMRSKAYLLFLKYALNFLNSFNALFQPRKVLIHNLFDSSEKLLKQICSNFLKPEVYAANRNLSEINVKHPNNFEQLQNINLGIECQEFIRNMPQTEKNYILKMCLQFYITVAAQIQSRLPLNNMFFRNLQFLDPEVAFNFNNRTKFNVDIKEVAKMYPNHINLTQLSVEWQNLPNAFNEFEILDFKNMAIEEMWLKIIDSKNFNDEYLFPNLKQIINIVLSLPHFNAEAERIFSLVTDIKSKKRNRIDDDFINPNLTSTSKNTQMKTKLHSLGLVCDKQGISDGSVAAIASSVLKDVKIITTEGSSKIDENKVARERNKFRNTPKKEF</sequence>
<feature type="domain" description="HAT C-terminal dimerisation" evidence="1">
    <location>
        <begin position="546"/>
        <end position="592"/>
    </location>
</feature>
<dbReference type="PANTHER" id="PTHR37162">
    <property type="entry name" value="HAT FAMILY DIMERISATION DOMAINCONTAINING PROTEIN-RELATED"/>
    <property type="match status" value="1"/>
</dbReference>
<dbReference type="InterPro" id="IPR012337">
    <property type="entry name" value="RNaseH-like_sf"/>
</dbReference>
<keyword evidence="3" id="KW-1185">Reference proteome</keyword>
<organism evidence="2 3">
    <name type="scientific">Psylliodes chrysocephalus</name>
    <dbReference type="NCBI Taxonomy" id="3402493"/>
    <lineage>
        <taxon>Eukaryota</taxon>
        <taxon>Metazoa</taxon>
        <taxon>Ecdysozoa</taxon>
        <taxon>Arthropoda</taxon>
        <taxon>Hexapoda</taxon>
        <taxon>Insecta</taxon>
        <taxon>Pterygota</taxon>
        <taxon>Neoptera</taxon>
        <taxon>Endopterygota</taxon>
        <taxon>Coleoptera</taxon>
        <taxon>Polyphaga</taxon>
        <taxon>Cucujiformia</taxon>
        <taxon>Chrysomeloidea</taxon>
        <taxon>Chrysomelidae</taxon>
        <taxon>Galerucinae</taxon>
        <taxon>Alticini</taxon>
        <taxon>Psylliodes</taxon>
    </lineage>
</organism>
<reference evidence="2" key="1">
    <citation type="submission" date="2022-01" db="EMBL/GenBank/DDBJ databases">
        <authorList>
            <person name="King R."/>
        </authorList>
    </citation>
    <scope>NUCLEOTIDE SEQUENCE</scope>
</reference>
<name>A0A9P0GFG9_9CUCU</name>
<dbReference type="EMBL" id="OV651818">
    <property type="protein sequence ID" value="CAH1111603.1"/>
    <property type="molecule type" value="Genomic_DNA"/>
</dbReference>
<evidence type="ECO:0000313" key="3">
    <source>
        <dbReference type="Proteomes" id="UP001153636"/>
    </source>
</evidence>
<dbReference type="OrthoDB" id="6783358at2759"/>
<evidence type="ECO:0000313" key="2">
    <source>
        <dbReference type="EMBL" id="CAH1111603.1"/>
    </source>
</evidence>
<dbReference type="Proteomes" id="UP001153636">
    <property type="component" value="Chromosome 6"/>
</dbReference>
<dbReference type="InterPro" id="IPR008906">
    <property type="entry name" value="HATC_C_dom"/>
</dbReference>
<evidence type="ECO:0000259" key="1">
    <source>
        <dbReference type="Pfam" id="PF05699"/>
    </source>
</evidence>
<dbReference type="GO" id="GO:0046983">
    <property type="term" value="F:protein dimerization activity"/>
    <property type="evidence" value="ECO:0007669"/>
    <property type="project" value="InterPro"/>
</dbReference>
<protein>
    <recommendedName>
        <fullName evidence="1">HAT C-terminal dimerisation domain-containing protein</fullName>
    </recommendedName>
</protein>
<dbReference type="PANTHER" id="PTHR37162:SF1">
    <property type="entry name" value="BED-TYPE DOMAIN-CONTAINING PROTEIN"/>
    <property type="match status" value="1"/>
</dbReference>
<dbReference type="AlphaFoldDB" id="A0A9P0GFG9"/>
<dbReference type="Pfam" id="PF05699">
    <property type="entry name" value="Dimer_Tnp_hAT"/>
    <property type="match status" value="1"/>
</dbReference>
<accession>A0A9P0GFG9</accession>
<dbReference type="SUPFAM" id="SSF53098">
    <property type="entry name" value="Ribonuclease H-like"/>
    <property type="match status" value="1"/>
</dbReference>
<gene>
    <name evidence="2" type="ORF">PSYICH_LOCUS12062</name>
</gene>
<proteinExistence type="predicted"/>